<accession>A0A5M6CXA9</accession>
<proteinExistence type="predicted"/>
<sequence>MRHAVRVALRDRQLTRRGHVDAGGVCRVLLELAVDHFAERGKDELIAWGFGSSSEVGDLIYDLAQQGAVELAPGDAREDFDGWYDLRQPPETWKLQW</sequence>
<protein>
    <submittedName>
        <fullName evidence="1">Uncharacterized protein</fullName>
    </submittedName>
</protein>
<dbReference type="Proteomes" id="UP000324479">
    <property type="component" value="Unassembled WGS sequence"/>
</dbReference>
<organism evidence="1 2">
    <name type="scientific">Roseiconus nitratireducens</name>
    <dbReference type="NCBI Taxonomy" id="2605748"/>
    <lineage>
        <taxon>Bacteria</taxon>
        <taxon>Pseudomonadati</taxon>
        <taxon>Planctomycetota</taxon>
        <taxon>Planctomycetia</taxon>
        <taxon>Pirellulales</taxon>
        <taxon>Pirellulaceae</taxon>
        <taxon>Roseiconus</taxon>
    </lineage>
</organism>
<comment type="caution">
    <text evidence="1">The sequence shown here is derived from an EMBL/GenBank/DDBJ whole genome shotgun (WGS) entry which is preliminary data.</text>
</comment>
<gene>
    <name evidence="1" type="ORF">FYK55_22730</name>
</gene>
<keyword evidence="2" id="KW-1185">Reference proteome</keyword>
<reference evidence="1 2" key="1">
    <citation type="submission" date="2019-08" db="EMBL/GenBank/DDBJ databases">
        <authorList>
            <person name="Dhanesh K."/>
            <person name="Kumar G."/>
            <person name="Sasikala C."/>
            <person name="Venkata Ramana C."/>
        </authorList>
    </citation>
    <scope>NUCLEOTIDE SEQUENCE [LARGE SCALE GENOMIC DNA]</scope>
    <source>
        <strain evidence="1 2">JC645</strain>
    </source>
</reference>
<dbReference type="EMBL" id="VWOX01000016">
    <property type="protein sequence ID" value="KAA5539868.1"/>
    <property type="molecule type" value="Genomic_DNA"/>
</dbReference>
<evidence type="ECO:0000313" key="1">
    <source>
        <dbReference type="EMBL" id="KAA5539868.1"/>
    </source>
</evidence>
<name>A0A5M6CXA9_9BACT</name>
<dbReference type="RefSeq" id="WP_150078931.1">
    <property type="nucleotide sequence ID" value="NZ_VWOX01000016.1"/>
</dbReference>
<dbReference type="AlphaFoldDB" id="A0A5M6CXA9"/>
<evidence type="ECO:0000313" key="2">
    <source>
        <dbReference type="Proteomes" id="UP000324479"/>
    </source>
</evidence>